<keyword evidence="1" id="KW-0949">S-adenosyl-L-methionine</keyword>
<dbReference type="NCBIfam" id="TIGR02495">
    <property type="entry name" value="NrdG2"/>
    <property type="match status" value="1"/>
</dbReference>
<evidence type="ECO:0000256" key="4">
    <source>
        <dbReference type="ARBA" id="ARBA00023014"/>
    </source>
</evidence>
<accession>X1SCR1</accession>
<dbReference type="Pfam" id="PF04055">
    <property type="entry name" value="Radical_SAM"/>
    <property type="match status" value="1"/>
</dbReference>
<reference evidence="6" key="1">
    <citation type="journal article" date="2014" name="Front. Microbiol.">
        <title>High frequency of phylogenetically diverse reductive dehalogenase-homologous genes in deep subseafloor sedimentary metagenomes.</title>
        <authorList>
            <person name="Kawai M."/>
            <person name="Futagami T."/>
            <person name="Toyoda A."/>
            <person name="Takaki Y."/>
            <person name="Nishi S."/>
            <person name="Hori S."/>
            <person name="Arai W."/>
            <person name="Tsubouchi T."/>
            <person name="Morono Y."/>
            <person name="Uchiyama I."/>
            <person name="Ito T."/>
            <person name="Fujiyama A."/>
            <person name="Inagaki F."/>
            <person name="Takami H."/>
        </authorList>
    </citation>
    <scope>NUCLEOTIDE SEQUENCE</scope>
    <source>
        <strain evidence="6">Expedition CK06-06</strain>
    </source>
</reference>
<dbReference type="GO" id="GO:0046872">
    <property type="term" value="F:metal ion binding"/>
    <property type="evidence" value="ECO:0007669"/>
    <property type="project" value="UniProtKB-KW"/>
</dbReference>
<evidence type="ECO:0000313" key="6">
    <source>
        <dbReference type="EMBL" id="GAI65534.1"/>
    </source>
</evidence>
<dbReference type="PROSITE" id="PS51918">
    <property type="entry name" value="RADICAL_SAM"/>
    <property type="match status" value="1"/>
</dbReference>
<dbReference type="AlphaFoldDB" id="X1SCR1"/>
<proteinExistence type="predicted"/>
<dbReference type="InterPro" id="IPR007197">
    <property type="entry name" value="rSAM"/>
</dbReference>
<gene>
    <name evidence="6" type="ORF">S12H4_08506</name>
</gene>
<evidence type="ECO:0000259" key="5">
    <source>
        <dbReference type="PROSITE" id="PS51918"/>
    </source>
</evidence>
<dbReference type="Gene3D" id="3.20.20.70">
    <property type="entry name" value="Aldolase class I"/>
    <property type="match status" value="1"/>
</dbReference>
<dbReference type="InterPro" id="IPR050377">
    <property type="entry name" value="Radical_SAM_PqqE_MftC-like"/>
</dbReference>
<dbReference type="CDD" id="cd01335">
    <property type="entry name" value="Radical_SAM"/>
    <property type="match status" value="1"/>
</dbReference>
<evidence type="ECO:0000256" key="1">
    <source>
        <dbReference type="ARBA" id="ARBA00022691"/>
    </source>
</evidence>
<dbReference type="SFLD" id="SFLDS00029">
    <property type="entry name" value="Radical_SAM"/>
    <property type="match status" value="1"/>
</dbReference>
<dbReference type="EMBL" id="BARW01003291">
    <property type="protein sequence ID" value="GAI65534.1"/>
    <property type="molecule type" value="Genomic_DNA"/>
</dbReference>
<evidence type="ECO:0000256" key="3">
    <source>
        <dbReference type="ARBA" id="ARBA00023004"/>
    </source>
</evidence>
<keyword evidence="4" id="KW-0411">Iron-sulfur</keyword>
<keyword evidence="3" id="KW-0408">Iron</keyword>
<dbReference type="SFLD" id="SFLDG01067">
    <property type="entry name" value="SPASM/twitch_domain_containing"/>
    <property type="match status" value="1"/>
</dbReference>
<dbReference type="GO" id="GO:0003824">
    <property type="term" value="F:catalytic activity"/>
    <property type="evidence" value="ECO:0007669"/>
    <property type="project" value="InterPro"/>
</dbReference>
<feature type="domain" description="Radical SAM core" evidence="5">
    <location>
        <begin position="13"/>
        <end position="236"/>
    </location>
</feature>
<dbReference type="InterPro" id="IPR058240">
    <property type="entry name" value="rSAM_sf"/>
</dbReference>
<dbReference type="PANTHER" id="PTHR11228">
    <property type="entry name" value="RADICAL SAM DOMAIN PROTEIN"/>
    <property type="match status" value="1"/>
</dbReference>
<dbReference type="GO" id="GO:0051536">
    <property type="term" value="F:iron-sulfur cluster binding"/>
    <property type="evidence" value="ECO:0007669"/>
    <property type="project" value="UniProtKB-KW"/>
</dbReference>
<evidence type="ECO:0000256" key="2">
    <source>
        <dbReference type="ARBA" id="ARBA00022723"/>
    </source>
</evidence>
<comment type="caution">
    <text evidence="6">The sequence shown here is derived from an EMBL/GenBank/DDBJ whole genome shotgun (WGS) entry which is preliminary data.</text>
</comment>
<protein>
    <recommendedName>
        <fullName evidence="5">Radical SAM core domain-containing protein</fullName>
    </recommendedName>
</protein>
<dbReference type="PANTHER" id="PTHR11228:SF27">
    <property type="entry name" value="GLYCYL-RADICAL ENZYME ACTIVATING ENZYME MJ1227-RELATED"/>
    <property type="match status" value="1"/>
</dbReference>
<keyword evidence="2" id="KW-0479">Metal-binding</keyword>
<dbReference type="InterPro" id="IPR013785">
    <property type="entry name" value="Aldolase_TIM"/>
</dbReference>
<name>X1SCR1_9ZZZZ</name>
<dbReference type="SUPFAM" id="SSF102114">
    <property type="entry name" value="Radical SAM enzymes"/>
    <property type="match status" value="1"/>
</dbReference>
<dbReference type="InterPro" id="IPR012840">
    <property type="entry name" value="NrdG2"/>
</dbReference>
<dbReference type="SFLD" id="SFLDG01094">
    <property type="entry name" value="Uncharacterised_Radical_SAM_Su"/>
    <property type="match status" value="1"/>
</dbReference>
<organism evidence="6">
    <name type="scientific">marine sediment metagenome</name>
    <dbReference type="NCBI Taxonomy" id="412755"/>
    <lineage>
        <taxon>unclassified sequences</taxon>
        <taxon>metagenomes</taxon>
        <taxon>ecological metagenomes</taxon>
    </lineage>
</organism>
<sequence>MRVGGIIDISTKDIPNKSTMVIFTVGCNLSCGFCHNKYLLHESVGKDMEVSELLEQIKSNMLVSGVSISGGEPTLKKDLPELCEEIKKIGKYVSIDTNGTNPKIISELLPYINRIALDLKGPLNKKRLTKITGNLIDPNLIIETFNLVNKRDGIDFEVRTTYIENLMKPNDIDKIISFLRKNEFRGNFVLQQYQYSEGVGVEYKEKFQKPEHIILLNILKPYRNLDLPFQIYLRDDIIGYCIIDKLYDYLDE</sequence>